<evidence type="ECO:0000313" key="2">
    <source>
        <dbReference type="EMBL" id="EUN29672.1"/>
    </source>
</evidence>
<evidence type="ECO:0000256" key="1">
    <source>
        <dbReference type="SAM" id="MobiDB-lite"/>
    </source>
</evidence>
<accession>W7F094</accession>
<protein>
    <submittedName>
        <fullName evidence="2">Uncharacterized protein</fullName>
    </submittedName>
</protein>
<dbReference type="AlphaFoldDB" id="W7F094"/>
<sequence length="104" mass="12573">MHHLTQSGNHHQMELGTSQLRIIEPKNKFHLLMSKSTFVCTKKERPPSPERRPKRPKVNPHEVRYPLVRVTRERKLTDERGYWECRTKTFRNGRFHTTRNWVAE</sequence>
<gene>
    <name evidence="2" type="ORF">COCVIDRAFT_13820</name>
</gene>
<reference evidence="2 3" key="1">
    <citation type="journal article" date="2013" name="PLoS Genet.">
        <title>Comparative genome structure, secondary metabolite, and effector coding capacity across Cochliobolus pathogens.</title>
        <authorList>
            <person name="Condon B.J."/>
            <person name="Leng Y."/>
            <person name="Wu D."/>
            <person name="Bushley K.E."/>
            <person name="Ohm R.A."/>
            <person name="Otillar R."/>
            <person name="Martin J."/>
            <person name="Schackwitz W."/>
            <person name="Grimwood J."/>
            <person name="MohdZainudin N."/>
            <person name="Xue C."/>
            <person name="Wang R."/>
            <person name="Manning V.A."/>
            <person name="Dhillon B."/>
            <person name="Tu Z.J."/>
            <person name="Steffenson B.J."/>
            <person name="Salamov A."/>
            <person name="Sun H."/>
            <person name="Lowry S."/>
            <person name="LaButti K."/>
            <person name="Han J."/>
            <person name="Copeland A."/>
            <person name="Lindquist E."/>
            <person name="Barry K."/>
            <person name="Schmutz J."/>
            <person name="Baker S.E."/>
            <person name="Ciuffetti L.M."/>
            <person name="Grigoriev I.V."/>
            <person name="Zhong S."/>
            <person name="Turgeon B.G."/>
        </authorList>
    </citation>
    <scope>NUCLEOTIDE SEQUENCE [LARGE SCALE GENOMIC DNA]</scope>
    <source>
        <strain evidence="2 3">FI3</strain>
    </source>
</reference>
<dbReference type="RefSeq" id="XP_014559176.1">
    <property type="nucleotide sequence ID" value="XM_014703690.1"/>
</dbReference>
<feature type="compositionally biased region" description="Basic and acidic residues" evidence="1">
    <location>
        <begin position="41"/>
        <end position="51"/>
    </location>
</feature>
<proteinExistence type="predicted"/>
<dbReference type="GeneID" id="26251390"/>
<evidence type="ECO:0000313" key="3">
    <source>
        <dbReference type="Proteomes" id="UP000054337"/>
    </source>
</evidence>
<dbReference type="HOGENOM" id="CLU_2249628_0_0_1"/>
<dbReference type="Proteomes" id="UP000054337">
    <property type="component" value="Unassembled WGS sequence"/>
</dbReference>
<keyword evidence="3" id="KW-1185">Reference proteome</keyword>
<organism evidence="2 3">
    <name type="scientific">Bipolaris victoriae (strain FI3)</name>
    <name type="common">Victoria blight of oats agent</name>
    <name type="synonym">Cochliobolus victoriae</name>
    <dbReference type="NCBI Taxonomy" id="930091"/>
    <lineage>
        <taxon>Eukaryota</taxon>
        <taxon>Fungi</taxon>
        <taxon>Dikarya</taxon>
        <taxon>Ascomycota</taxon>
        <taxon>Pezizomycotina</taxon>
        <taxon>Dothideomycetes</taxon>
        <taxon>Pleosporomycetidae</taxon>
        <taxon>Pleosporales</taxon>
        <taxon>Pleosporineae</taxon>
        <taxon>Pleosporaceae</taxon>
        <taxon>Bipolaris</taxon>
    </lineage>
</organism>
<dbReference type="EMBL" id="KI968711">
    <property type="protein sequence ID" value="EUN29672.1"/>
    <property type="molecule type" value="Genomic_DNA"/>
</dbReference>
<feature type="region of interest" description="Disordered" evidence="1">
    <location>
        <begin position="37"/>
        <end position="61"/>
    </location>
</feature>
<name>W7F094_BIPV3</name>